<dbReference type="RefSeq" id="WP_117417600.1">
    <property type="nucleotide sequence ID" value="NZ_QOHO01000043.1"/>
</dbReference>
<gene>
    <name evidence="1" type="ORF">DS742_13995</name>
</gene>
<dbReference type="Proteomes" id="UP000260680">
    <property type="component" value="Unassembled WGS sequence"/>
</dbReference>
<dbReference type="OrthoDB" id="2329786at2"/>
<proteinExistence type="predicted"/>
<name>A0A3E2NB63_9FIRM</name>
<dbReference type="EMBL" id="QOHO01000043">
    <property type="protein sequence ID" value="RFZ78226.1"/>
    <property type="molecule type" value="Genomic_DNA"/>
</dbReference>
<sequence length="488" mass="56232">MDIKKLENYSVPVMFQKLNEMDTSDGRFTKVRIWMMHLQDNYNGSIFERSVVDDAIPTIEYIPIVGFIEKNSSGEDDFSDHRYIITRKDGNVEKKYAGSAYGVILSSEDNNAHYEDRLCDDGVTRTFLVVDGIIWNMFDKSSEIINRDLVKSHSMELWDSIEGWEDENNLFHFTKFSFRAACILGNDQEPGMHNSTIEVQFTMSDFVKSIQSELSNKLKTYTDYVKQNINKGGTQMAKPEETKTDFSLTAMQQFSEIDNIVSAHEQYRDRWGDLRIRYSAVDLQNDEVICIDRAENYTYFGFKFTMNGDKPAVDFTTKTRKKIEYTNFEEGTQVIDGAFSFANEVEDFCKTADKKIGELTTAKETAETNYSSIKSEYDEIKPKYEDFVREKAENEKKAVELKKDECFAKFDEHLSTVDEYTALKNEKDNLSLDQIEAKCAILFTQKSLNTNFTKKQKNNDTLTADIVDYTSNDEGVVQTKYGAIKVSK</sequence>
<reference evidence="1 2" key="1">
    <citation type="submission" date="2018-07" db="EMBL/GenBank/DDBJ databases">
        <title>New species, Clostridium PI-S10-A1B.</title>
        <authorList>
            <person name="Krishna G."/>
            <person name="Summeta K."/>
            <person name="Shikha S."/>
            <person name="Prabhu P.B."/>
            <person name="Suresh K."/>
        </authorList>
    </citation>
    <scope>NUCLEOTIDE SEQUENCE [LARGE SCALE GENOMIC DNA]</scope>
    <source>
        <strain evidence="1 2">PI-S10-A1B</strain>
    </source>
</reference>
<evidence type="ECO:0000313" key="1">
    <source>
        <dbReference type="EMBL" id="RFZ78226.1"/>
    </source>
</evidence>
<organism evidence="1 2">
    <name type="scientific">Lacrimispora amygdalina</name>
    <dbReference type="NCBI Taxonomy" id="253257"/>
    <lineage>
        <taxon>Bacteria</taxon>
        <taxon>Bacillati</taxon>
        <taxon>Bacillota</taxon>
        <taxon>Clostridia</taxon>
        <taxon>Lachnospirales</taxon>
        <taxon>Lachnospiraceae</taxon>
        <taxon>Lacrimispora</taxon>
    </lineage>
</organism>
<accession>A0A3E2NB63</accession>
<evidence type="ECO:0000313" key="2">
    <source>
        <dbReference type="Proteomes" id="UP000260680"/>
    </source>
</evidence>
<protein>
    <submittedName>
        <fullName evidence="1">Uncharacterized protein</fullName>
    </submittedName>
</protein>
<dbReference type="AlphaFoldDB" id="A0A3E2NB63"/>
<comment type="caution">
    <text evidence="1">The sequence shown here is derived from an EMBL/GenBank/DDBJ whole genome shotgun (WGS) entry which is preliminary data.</text>
</comment>